<dbReference type="Pfam" id="PF13489">
    <property type="entry name" value="Methyltransf_23"/>
    <property type="match status" value="1"/>
</dbReference>
<accession>W9GDR3</accession>
<sequence length="220" mass="23940">MAGCCDPRGCDTFFGPRFARHVAARYRKRGLDRASQRMVDWLVSQGIEGATVLEIGGGVGEIQLELLRRGAARTTNLELSPGYEGEAKALIAEAGMTGRVDRRLGDVAADGSVADPADFVVMHRVVCCYPDYERLLGAAADHALRGVVFTHPPRNVLSRALLAMENLGLRLRRLEYRTFAHDPDEMVRVLGDHGVAARHEHGGGLWKMITATRAPVPAVS</sequence>
<dbReference type="eggNOG" id="COG2227">
    <property type="taxonomic scope" value="Bacteria"/>
</dbReference>
<comment type="caution">
    <text evidence="1">The sequence shown here is derived from an EMBL/GenBank/DDBJ whole genome shotgun (WGS) entry which is preliminary data.</text>
</comment>
<evidence type="ECO:0000313" key="1">
    <source>
        <dbReference type="EMBL" id="EWT03357.1"/>
    </source>
</evidence>
<dbReference type="AlphaFoldDB" id="W9GDR3"/>
<dbReference type="CDD" id="cd02440">
    <property type="entry name" value="AdoMet_MTases"/>
    <property type="match status" value="1"/>
</dbReference>
<dbReference type="PATRIC" id="fig|1386089.3.peg.478"/>
<protein>
    <submittedName>
        <fullName evidence="1">Uncharacterized protein</fullName>
    </submittedName>
</protein>
<dbReference type="Proteomes" id="UP000019489">
    <property type="component" value="Unassembled WGS sequence"/>
</dbReference>
<dbReference type="SUPFAM" id="SSF53335">
    <property type="entry name" value="S-adenosyl-L-methionine-dependent methyltransferases"/>
    <property type="match status" value="1"/>
</dbReference>
<dbReference type="InterPro" id="IPR029063">
    <property type="entry name" value="SAM-dependent_MTases_sf"/>
</dbReference>
<dbReference type="EMBL" id="AWSA01000003">
    <property type="protein sequence ID" value="EWT03357.1"/>
    <property type="molecule type" value="Genomic_DNA"/>
</dbReference>
<keyword evidence="2" id="KW-1185">Reference proteome</keyword>
<dbReference type="OrthoDB" id="1550779at2"/>
<evidence type="ECO:0000313" key="2">
    <source>
        <dbReference type="Proteomes" id="UP000019489"/>
    </source>
</evidence>
<name>W9GDR3_9MICO</name>
<proteinExistence type="predicted"/>
<dbReference type="Gene3D" id="3.40.50.150">
    <property type="entry name" value="Vaccinia Virus protein VP39"/>
    <property type="match status" value="1"/>
</dbReference>
<reference evidence="1 2" key="1">
    <citation type="submission" date="2013-08" db="EMBL/GenBank/DDBJ databases">
        <title>Intrasporangium oryzae NRRL B-24470.</title>
        <authorList>
            <person name="Liu H."/>
            <person name="Wang G."/>
        </authorList>
    </citation>
    <scope>NUCLEOTIDE SEQUENCE [LARGE SCALE GENOMIC DNA]</scope>
    <source>
        <strain evidence="1 2">NRRL B-24470</strain>
    </source>
</reference>
<dbReference type="RefSeq" id="WP_034801049.1">
    <property type="nucleotide sequence ID" value="NZ_AWSA01000003.1"/>
</dbReference>
<dbReference type="PROSITE" id="PS50890">
    <property type="entry name" value="PUA"/>
    <property type="match status" value="1"/>
</dbReference>
<organism evidence="1 2">
    <name type="scientific">Intrasporangium oryzae NRRL B-24470</name>
    <dbReference type="NCBI Taxonomy" id="1386089"/>
    <lineage>
        <taxon>Bacteria</taxon>
        <taxon>Bacillati</taxon>
        <taxon>Actinomycetota</taxon>
        <taxon>Actinomycetes</taxon>
        <taxon>Micrococcales</taxon>
        <taxon>Intrasporangiaceae</taxon>
        <taxon>Intrasporangium</taxon>
    </lineage>
</organism>
<gene>
    <name evidence="1" type="ORF">N865_19290</name>
</gene>